<dbReference type="Proteomes" id="UP001320899">
    <property type="component" value="Unassembled WGS sequence"/>
</dbReference>
<keyword evidence="2" id="KW-1185">Reference proteome</keyword>
<organism evidence="1 2">
    <name type="scientific">Ruegeria aquimaris</name>
    <dbReference type="NCBI Taxonomy" id="2984333"/>
    <lineage>
        <taxon>Bacteria</taxon>
        <taxon>Pseudomonadati</taxon>
        <taxon>Pseudomonadota</taxon>
        <taxon>Alphaproteobacteria</taxon>
        <taxon>Rhodobacterales</taxon>
        <taxon>Roseobacteraceae</taxon>
        <taxon>Ruegeria</taxon>
    </lineage>
</organism>
<protein>
    <submittedName>
        <fullName evidence="1">Uncharacterized protein</fullName>
    </submittedName>
</protein>
<accession>A0ABT3AN69</accession>
<evidence type="ECO:0000313" key="2">
    <source>
        <dbReference type="Proteomes" id="UP001320899"/>
    </source>
</evidence>
<proteinExistence type="predicted"/>
<sequence length="120" mass="13962">MSHNQTTSLTAELKAHFGVASMNREANMKLTGDQWHRYRQLDEQFAKARKALNTAYFREYDTRVEMARRRLIDQAGSKNLDFKHRIFGRYAFDAGAITRQAHREVRFDHDARVKALASSS</sequence>
<reference evidence="1 2" key="1">
    <citation type="submission" date="2022-10" db="EMBL/GenBank/DDBJ databases">
        <title>Ruegeria sp. nov., isolated from ocean surface sediments.</title>
        <authorList>
            <person name="He W."/>
            <person name="Xue H.-P."/>
            <person name="Zhang D.-F."/>
        </authorList>
    </citation>
    <scope>NUCLEOTIDE SEQUENCE [LARGE SCALE GENOMIC DNA]</scope>
    <source>
        <strain evidence="1 2">XHP0148</strain>
    </source>
</reference>
<comment type="caution">
    <text evidence="1">The sequence shown here is derived from an EMBL/GenBank/DDBJ whole genome shotgun (WGS) entry which is preliminary data.</text>
</comment>
<gene>
    <name evidence="1" type="ORF">OE747_17460</name>
</gene>
<name>A0ABT3AN69_9RHOB</name>
<dbReference type="EMBL" id="JAOWLB010000014">
    <property type="protein sequence ID" value="MCV2890130.1"/>
    <property type="molecule type" value="Genomic_DNA"/>
</dbReference>
<evidence type="ECO:0000313" key="1">
    <source>
        <dbReference type="EMBL" id="MCV2890130.1"/>
    </source>
</evidence>
<dbReference type="RefSeq" id="WP_263829838.1">
    <property type="nucleotide sequence ID" value="NZ_JAOWLB010000014.1"/>
</dbReference>